<comment type="caution">
    <text evidence="2">The sequence shown here is derived from an EMBL/GenBank/DDBJ whole genome shotgun (WGS) entry which is preliminary data.</text>
</comment>
<dbReference type="Proteomes" id="UP000092616">
    <property type="component" value="Unassembled WGS sequence"/>
</dbReference>
<dbReference type="RefSeq" id="WP_067336342.1">
    <property type="nucleotide sequence ID" value="NZ_CP171125.1"/>
</dbReference>
<keyword evidence="3" id="KW-1185">Reference proteome</keyword>
<reference evidence="2 3" key="1">
    <citation type="submission" date="2016-06" db="EMBL/GenBank/DDBJ databases">
        <title>Draft genome of Moraxella atlantae CCUG 59586.</title>
        <authorList>
            <person name="Salva-Serra F."/>
            <person name="Engstrom-Jakobsson H."/>
            <person name="Thorell K."/>
            <person name="Gonzales-Siles L."/>
            <person name="Karlsson R."/>
            <person name="Boulund F."/>
            <person name="Engstrand L."/>
            <person name="Kristiansson E."/>
            <person name="Moore E."/>
        </authorList>
    </citation>
    <scope>NUCLEOTIDE SEQUENCE [LARGE SCALE GENOMIC DNA]</scope>
    <source>
        <strain evidence="2 3">CCUG 59586</strain>
    </source>
</reference>
<dbReference type="Pfam" id="PF13358">
    <property type="entry name" value="DDE_3"/>
    <property type="match status" value="1"/>
</dbReference>
<evidence type="ECO:0000313" key="3">
    <source>
        <dbReference type="Proteomes" id="UP000092616"/>
    </source>
</evidence>
<dbReference type="EMBL" id="LZNA01000028">
    <property type="protein sequence ID" value="OBX81132.1"/>
    <property type="molecule type" value="Genomic_DNA"/>
</dbReference>
<proteinExistence type="predicted"/>
<dbReference type="InterPro" id="IPR047655">
    <property type="entry name" value="Transpos_IS630-like"/>
</dbReference>
<feature type="domain" description="Tc1-like transposase DDE" evidence="1">
    <location>
        <begin position="32"/>
        <end position="165"/>
    </location>
</feature>
<dbReference type="GO" id="GO:0003676">
    <property type="term" value="F:nucleic acid binding"/>
    <property type="evidence" value="ECO:0007669"/>
    <property type="project" value="InterPro"/>
</dbReference>
<dbReference type="InterPro" id="IPR036397">
    <property type="entry name" value="RNaseH_sf"/>
</dbReference>
<gene>
    <name evidence="2" type="ORF">A9306_06770</name>
</gene>
<sequence length="201" mass="23476">MRLKGQCHPEHYQLKKQQLAILEDLSQNGHIDLYYGDETKISQTGYVPYGWQHKDENISLPVQRGKGINCFGLLSRTLQFHYRLSQTNMTANDILSFIDELSLTISKYTVLVLDNASVHTAKIIQKRLKTWQQRGLFIFYLPPYSPHLNIIERLWKEVKQGWLRPCDYFDFDSLRYGVNRVFANVGLTLKLNFKPVADLII</sequence>
<protein>
    <recommendedName>
        <fullName evidence="1">Tc1-like transposase DDE domain-containing protein</fullName>
    </recommendedName>
</protein>
<accession>A0A1B8QGL8</accession>
<organism evidence="2 3">
    <name type="scientific">Faucicola atlantae</name>
    <dbReference type="NCBI Taxonomy" id="34059"/>
    <lineage>
        <taxon>Bacteria</taxon>
        <taxon>Pseudomonadati</taxon>
        <taxon>Pseudomonadota</taxon>
        <taxon>Gammaproteobacteria</taxon>
        <taxon>Moraxellales</taxon>
        <taxon>Moraxellaceae</taxon>
        <taxon>Faucicola</taxon>
    </lineage>
</organism>
<dbReference type="InterPro" id="IPR038717">
    <property type="entry name" value="Tc1-like_DDE_dom"/>
</dbReference>
<dbReference type="NCBIfam" id="NF033545">
    <property type="entry name" value="transpos_IS630"/>
    <property type="match status" value="1"/>
</dbReference>
<dbReference type="SUPFAM" id="SSF53098">
    <property type="entry name" value="Ribonuclease H-like"/>
    <property type="match status" value="1"/>
</dbReference>
<name>A0A1B8QGL8_9GAMM</name>
<dbReference type="InterPro" id="IPR012337">
    <property type="entry name" value="RNaseH-like_sf"/>
</dbReference>
<dbReference type="AlphaFoldDB" id="A0A1B8QGL8"/>
<evidence type="ECO:0000259" key="1">
    <source>
        <dbReference type="Pfam" id="PF13358"/>
    </source>
</evidence>
<evidence type="ECO:0000313" key="2">
    <source>
        <dbReference type="EMBL" id="OBX81132.1"/>
    </source>
</evidence>
<dbReference type="Gene3D" id="3.30.420.10">
    <property type="entry name" value="Ribonuclease H-like superfamily/Ribonuclease H"/>
    <property type="match status" value="1"/>
</dbReference>